<dbReference type="PANTHER" id="PTHR43537">
    <property type="entry name" value="TRANSCRIPTIONAL REGULATOR, GNTR FAMILY"/>
    <property type="match status" value="1"/>
</dbReference>
<comment type="caution">
    <text evidence="6">The sequence shown here is derived from an EMBL/GenBank/DDBJ whole genome shotgun (WGS) entry which is preliminary data.</text>
</comment>
<evidence type="ECO:0000256" key="3">
    <source>
        <dbReference type="ARBA" id="ARBA00023163"/>
    </source>
</evidence>
<sequence>MRASDRAYRTLREDILQGTLEPGTVLGEIEQSARLGISRTPLREALGRLVADGLAAPSAGRGMVVTAASLADAGKLFDLRIALEVLAVRRAAETAAHDPAAHDRFSDLAGSFDRSASPLSQGADPSDYYALTQELDSAVDSTCGNTYLADTLRGVRVHLTRLRRLSRHSPARLAETAREHAAIARAIADGNPELAAAATVVHLQQALAHLRTDLDSQTPPPSTLTHPDRIDSAPLKETTA</sequence>
<dbReference type="InterPro" id="IPR011711">
    <property type="entry name" value="GntR_C"/>
</dbReference>
<evidence type="ECO:0000313" key="6">
    <source>
        <dbReference type="EMBL" id="MFC5296765.1"/>
    </source>
</evidence>
<evidence type="ECO:0000256" key="4">
    <source>
        <dbReference type="SAM" id="MobiDB-lite"/>
    </source>
</evidence>
<dbReference type="SMART" id="SM00895">
    <property type="entry name" value="FCD"/>
    <property type="match status" value="1"/>
</dbReference>
<evidence type="ECO:0000313" key="7">
    <source>
        <dbReference type="Proteomes" id="UP001595937"/>
    </source>
</evidence>
<dbReference type="GeneID" id="303298643"/>
<keyword evidence="3" id="KW-0804">Transcription</keyword>
<keyword evidence="1" id="KW-0805">Transcription regulation</keyword>
<dbReference type="CDD" id="cd07377">
    <property type="entry name" value="WHTH_GntR"/>
    <property type="match status" value="1"/>
</dbReference>
<keyword evidence="2" id="KW-0238">DNA-binding</keyword>
<feature type="domain" description="HTH gntR-type" evidence="5">
    <location>
        <begin position="1"/>
        <end position="68"/>
    </location>
</feature>
<dbReference type="EMBL" id="JBHSLN010000012">
    <property type="protein sequence ID" value="MFC5296765.1"/>
    <property type="molecule type" value="Genomic_DNA"/>
</dbReference>
<accession>A0ABW0FFX7</accession>
<gene>
    <name evidence="6" type="ORF">ACFPK8_04515</name>
</gene>
<keyword evidence="7" id="KW-1185">Reference proteome</keyword>
<evidence type="ECO:0000256" key="2">
    <source>
        <dbReference type="ARBA" id="ARBA00023125"/>
    </source>
</evidence>
<evidence type="ECO:0000256" key="1">
    <source>
        <dbReference type="ARBA" id="ARBA00023015"/>
    </source>
</evidence>
<dbReference type="SMART" id="SM00345">
    <property type="entry name" value="HTH_GNTR"/>
    <property type="match status" value="1"/>
</dbReference>
<reference evidence="7" key="1">
    <citation type="journal article" date="2019" name="Int. J. Syst. Evol. Microbiol.">
        <title>The Global Catalogue of Microorganisms (GCM) 10K type strain sequencing project: providing services to taxonomists for standard genome sequencing and annotation.</title>
        <authorList>
            <consortium name="The Broad Institute Genomics Platform"/>
            <consortium name="The Broad Institute Genome Sequencing Center for Infectious Disease"/>
            <person name="Wu L."/>
            <person name="Ma J."/>
        </authorList>
    </citation>
    <scope>NUCLEOTIDE SEQUENCE [LARGE SCALE GENOMIC DNA]</scope>
    <source>
        <strain evidence="7">CGMCC 1.16455</strain>
    </source>
</reference>
<dbReference type="Pfam" id="PF00392">
    <property type="entry name" value="GntR"/>
    <property type="match status" value="1"/>
</dbReference>
<dbReference type="InterPro" id="IPR036390">
    <property type="entry name" value="WH_DNA-bd_sf"/>
</dbReference>
<dbReference type="InterPro" id="IPR008920">
    <property type="entry name" value="TF_FadR/GntR_C"/>
</dbReference>
<dbReference type="InterPro" id="IPR036388">
    <property type="entry name" value="WH-like_DNA-bd_sf"/>
</dbReference>
<dbReference type="SUPFAM" id="SSF48008">
    <property type="entry name" value="GntR ligand-binding domain-like"/>
    <property type="match status" value="1"/>
</dbReference>
<dbReference type="SUPFAM" id="SSF46785">
    <property type="entry name" value="Winged helix' DNA-binding domain"/>
    <property type="match status" value="1"/>
</dbReference>
<evidence type="ECO:0000259" key="5">
    <source>
        <dbReference type="PROSITE" id="PS50949"/>
    </source>
</evidence>
<dbReference type="InterPro" id="IPR000524">
    <property type="entry name" value="Tscrpt_reg_HTH_GntR"/>
</dbReference>
<dbReference type="Proteomes" id="UP001595937">
    <property type="component" value="Unassembled WGS sequence"/>
</dbReference>
<organism evidence="6 7">
    <name type="scientific">Brachybacterium tyrofermentans</name>
    <dbReference type="NCBI Taxonomy" id="47848"/>
    <lineage>
        <taxon>Bacteria</taxon>
        <taxon>Bacillati</taxon>
        <taxon>Actinomycetota</taxon>
        <taxon>Actinomycetes</taxon>
        <taxon>Micrococcales</taxon>
        <taxon>Dermabacteraceae</taxon>
        <taxon>Brachybacterium</taxon>
    </lineage>
</organism>
<dbReference type="PANTHER" id="PTHR43537:SF49">
    <property type="entry name" value="TRANSCRIPTIONAL REGULATORY PROTEIN"/>
    <property type="match status" value="1"/>
</dbReference>
<name>A0ABW0FFX7_9MICO</name>
<proteinExistence type="predicted"/>
<protein>
    <submittedName>
        <fullName evidence="6">GntR family transcriptional regulator</fullName>
    </submittedName>
</protein>
<dbReference type="Pfam" id="PF07729">
    <property type="entry name" value="FCD"/>
    <property type="match status" value="1"/>
</dbReference>
<dbReference type="RefSeq" id="WP_343925702.1">
    <property type="nucleotide sequence ID" value="NZ_BAAAIR010000046.1"/>
</dbReference>
<dbReference type="Gene3D" id="1.20.120.530">
    <property type="entry name" value="GntR ligand-binding domain-like"/>
    <property type="match status" value="1"/>
</dbReference>
<feature type="region of interest" description="Disordered" evidence="4">
    <location>
        <begin position="211"/>
        <end position="240"/>
    </location>
</feature>
<dbReference type="PROSITE" id="PS50949">
    <property type="entry name" value="HTH_GNTR"/>
    <property type="match status" value="1"/>
</dbReference>
<dbReference type="Gene3D" id="1.10.10.10">
    <property type="entry name" value="Winged helix-like DNA-binding domain superfamily/Winged helix DNA-binding domain"/>
    <property type="match status" value="1"/>
</dbReference>